<dbReference type="AlphaFoldDB" id="A0AAV5UTN5"/>
<dbReference type="Gene3D" id="2.10.25.10">
    <property type="entry name" value="Laminin"/>
    <property type="match status" value="1"/>
</dbReference>
<dbReference type="InterPro" id="IPR051368">
    <property type="entry name" value="SerProtInhib-TIL_Domain"/>
</dbReference>
<reference evidence="7" key="1">
    <citation type="submission" date="2023-10" db="EMBL/GenBank/DDBJ databases">
        <title>Genome assembly of Pristionchus species.</title>
        <authorList>
            <person name="Yoshida K."/>
            <person name="Sommer R.J."/>
        </authorList>
    </citation>
    <scope>NUCLEOTIDE SEQUENCE</scope>
    <source>
        <strain evidence="7">RS5133</strain>
    </source>
</reference>
<dbReference type="PANTHER" id="PTHR23259">
    <property type="entry name" value="RIDDLE"/>
    <property type="match status" value="1"/>
</dbReference>
<comment type="caution">
    <text evidence="7">The sequence shown here is derived from an EMBL/GenBank/DDBJ whole genome shotgun (WGS) entry which is preliminary data.</text>
</comment>
<evidence type="ECO:0000256" key="2">
    <source>
        <dbReference type="ARBA" id="ARBA00022900"/>
    </source>
</evidence>
<feature type="chain" id="PRO_5043439569" description="TIL domain-containing protein" evidence="5">
    <location>
        <begin position="18"/>
        <end position="264"/>
    </location>
</feature>
<accession>A0AAV5UTN5</accession>
<gene>
    <name evidence="7" type="ORF">PFISCL1PPCAC_1748</name>
</gene>
<dbReference type="CDD" id="cd19941">
    <property type="entry name" value="TIL"/>
    <property type="match status" value="1"/>
</dbReference>
<feature type="non-terminal residue" evidence="7">
    <location>
        <position position="264"/>
    </location>
</feature>
<evidence type="ECO:0000313" key="7">
    <source>
        <dbReference type="EMBL" id="GMT10451.1"/>
    </source>
</evidence>
<dbReference type="InterPro" id="IPR036084">
    <property type="entry name" value="Ser_inhib-like_sf"/>
</dbReference>
<keyword evidence="2" id="KW-0722">Serine protease inhibitor</keyword>
<dbReference type="SUPFAM" id="SSF57567">
    <property type="entry name" value="Serine protease inhibitors"/>
    <property type="match status" value="1"/>
</dbReference>
<name>A0AAV5UTN5_9BILA</name>
<organism evidence="7 8">
    <name type="scientific">Pristionchus fissidentatus</name>
    <dbReference type="NCBI Taxonomy" id="1538716"/>
    <lineage>
        <taxon>Eukaryota</taxon>
        <taxon>Metazoa</taxon>
        <taxon>Ecdysozoa</taxon>
        <taxon>Nematoda</taxon>
        <taxon>Chromadorea</taxon>
        <taxon>Rhabditida</taxon>
        <taxon>Rhabditina</taxon>
        <taxon>Diplogasteromorpha</taxon>
        <taxon>Diplogasteroidea</taxon>
        <taxon>Neodiplogasteridae</taxon>
        <taxon>Pristionchus</taxon>
    </lineage>
</organism>
<keyword evidence="1" id="KW-0646">Protease inhibitor</keyword>
<feature type="signal peptide" evidence="5">
    <location>
        <begin position="1"/>
        <end position="17"/>
    </location>
</feature>
<dbReference type="EMBL" id="BTSY01000001">
    <property type="protein sequence ID" value="GMT10451.1"/>
    <property type="molecule type" value="Genomic_DNA"/>
</dbReference>
<feature type="domain" description="TIL" evidence="6">
    <location>
        <begin position="170"/>
        <end position="221"/>
    </location>
</feature>
<keyword evidence="3" id="KW-1015">Disulfide bond</keyword>
<dbReference type="PANTHER" id="PTHR23259:SF70">
    <property type="entry name" value="ACCESSORY GLAND PROTEIN ACP62F-RELATED"/>
    <property type="match status" value="1"/>
</dbReference>
<evidence type="ECO:0000256" key="4">
    <source>
        <dbReference type="SAM" id="MobiDB-lite"/>
    </source>
</evidence>
<feature type="region of interest" description="Disordered" evidence="4">
    <location>
        <begin position="223"/>
        <end position="251"/>
    </location>
</feature>
<evidence type="ECO:0000259" key="6">
    <source>
        <dbReference type="Pfam" id="PF01826"/>
    </source>
</evidence>
<evidence type="ECO:0000256" key="1">
    <source>
        <dbReference type="ARBA" id="ARBA00022690"/>
    </source>
</evidence>
<protein>
    <recommendedName>
        <fullName evidence="6">TIL domain-containing protein</fullName>
    </recommendedName>
</protein>
<feature type="compositionally biased region" description="Pro residues" evidence="4">
    <location>
        <begin position="228"/>
        <end position="240"/>
    </location>
</feature>
<feature type="region of interest" description="Disordered" evidence="4">
    <location>
        <begin position="85"/>
        <end position="115"/>
    </location>
</feature>
<evidence type="ECO:0000256" key="3">
    <source>
        <dbReference type="ARBA" id="ARBA00023157"/>
    </source>
</evidence>
<evidence type="ECO:0000256" key="5">
    <source>
        <dbReference type="SAM" id="SignalP"/>
    </source>
</evidence>
<dbReference type="Pfam" id="PF01826">
    <property type="entry name" value="TIL"/>
    <property type="match status" value="1"/>
</dbReference>
<sequence length="264" mass="28427">RMSRLRWIFSIIPLILAEIDPAIEFESIPRPVMPTTCHMLSCMPGMVCRMTEGGDCKSAPCDPQPTCVVGESNDESTIGEGILSDPVADTLGEHSSSPEEPMRRNRPLSSLSSNWSRGGSAPLLDVDTTKLMEDARKNLMRAVMDQQPSSTSVGEFIIDLICLIKASCQCNSNERYVSCGGCEGTCDNKKPSCSSGCLSSRCECLPGFVRLSNVCIPSQDCPNKPGRPRPPGGPSFPGPPGSRNCGENEEWDQCGNECEANCAN</sequence>
<feature type="non-terminal residue" evidence="7">
    <location>
        <position position="1"/>
    </location>
</feature>
<keyword evidence="8" id="KW-1185">Reference proteome</keyword>
<dbReference type="InterPro" id="IPR002919">
    <property type="entry name" value="TIL_dom"/>
</dbReference>
<evidence type="ECO:0000313" key="8">
    <source>
        <dbReference type="Proteomes" id="UP001432322"/>
    </source>
</evidence>
<keyword evidence="5" id="KW-0732">Signal</keyword>
<dbReference type="GO" id="GO:0004867">
    <property type="term" value="F:serine-type endopeptidase inhibitor activity"/>
    <property type="evidence" value="ECO:0007669"/>
    <property type="project" value="UniProtKB-KW"/>
</dbReference>
<proteinExistence type="predicted"/>
<dbReference type="Proteomes" id="UP001432322">
    <property type="component" value="Unassembled WGS sequence"/>
</dbReference>